<evidence type="ECO:0000256" key="2">
    <source>
        <dbReference type="ARBA" id="ARBA00023043"/>
    </source>
</evidence>
<dbReference type="Proteomes" id="UP001283361">
    <property type="component" value="Unassembled WGS sequence"/>
</dbReference>
<evidence type="ECO:0000313" key="5">
    <source>
        <dbReference type="EMBL" id="KAK3776410.1"/>
    </source>
</evidence>
<dbReference type="AlphaFoldDB" id="A0AAE0ZVY4"/>
<keyword evidence="2 3" id="KW-0040">ANK repeat</keyword>
<dbReference type="EMBL" id="JAWDGP010003216">
    <property type="protein sequence ID" value="KAK3776410.1"/>
    <property type="molecule type" value="Genomic_DNA"/>
</dbReference>
<dbReference type="Pfam" id="PF07525">
    <property type="entry name" value="SOCS_box"/>
    <property type="match status" value="1"/>
</dbReference>
<keyword evidence="6" id="KW-1185">Reference proteome</keyword>
<name>A0AAE0ZVY4_9GAST</name>
<comment type="caution">
    <text evidence="5">The sequence shown here is derived from an EMBL/GenBank/DDBJ whole genome shotgun (WGS) entry which is preliminary data.</text>
</comment>
<accession>A0AAE0ZVY4</accession>
<evidence type="ECO:0000256" key="3">
    <source>
        <dbReference type="PROSITE-ProRule" id="PRU00023"/>
    </source>
</evidence>
<dbReference type="PROSITE" id="PS50225">
    <property type="entry name" value="SOCS"/>
    <property type="match status" value="1"/>
</dbReference>
<dbReference type="PANTHER" id="PTHR24171">
    <property type="entry name" value="ANKYRIN REPEAT DOMAIN-CONTAINING PROTEIN 39-RELATED"/>
    <property type="match status" value="1"/>
</dbReference>
<dbReference type="SUPFAM" id="SSF158235">
    <property type="entry name" value="SOCS box-like"/>
    <property type="match status" value="1"/>
</dbReference>
<dbReference type="Gene3D" id="1.25.40.20">
    <property type="entry name" value="Ankyrin repeat-containing domain"/>
    <property type="match status" value="3"/>
</dbReference>
<dbReference type="PROSITE" id="PS50297">
    <property type="entry name" value="ANK_REP_REGION"/>
    <property type="match status" value="2"/>
</dbReference>
<dbReference type="SMART" id="SM00248">
    <property type="entry name" value="ANK"/>
    <property type="match status" value="8"/>
</dbReference>
<dbReference type="Pfam" id="PF12796">
    <property type="entry name" value="Ank_2"/>
    <property type="match status" value="2"/>
</dbReference>
<dbReference type="InterPro" id="IPR001496">
    <property type="entry name" value="SOCS_box"/>
</dbReference>
<proteinExistence type="predicted"/>
<dbReference type="InterPro" id="IPR002110">
    <property type="entry name" value="Ankyrin_rpt"/>
</dbReference>
<dbReference type="CDD" id="cd03587">
    <property type="entry name" value="SOCS"/>
    <property type="match status" value="1"/>
</dbReference>
<evidence type="ECO:0000313" key="6">
    <source>
        <dbReference type="Proteomes" id="UP001283361"/>
    </source>
</evidence>
<feature type="domain" description="SOCS box" evidence="4">
    <location>
        <begin position="339"/>
        <end position="392"/>
    </location>
</feature>
<feature type="repeat" description="ANK" evidence="3">
    <location>
        <begin position="68"/>
        <end position="100"/>
    </location>
</feature>
<protein>
    <recommendedName>
        <fullName evidence="4">SOCS box domain-containing protein</fullName>
    </recommendedName>
</protein>
<dbReference type="InterPro" id="IPR036036">
    <property type="entry name" value="SOCS_box-like_dom_sf"/>
</dbReference>
<sequence length="396" mass="43613">MNGLLSAVRSAQPEAVQQFLEQLKRRDSLPDRQDVHCALHCASEAGRTDCLRHLLAVKGIDLNTTDMSGNSPLYLAVKNNHPDIVELLCRAGADVNTTGGGNNTPLHVAARHGFEECLEDSTGSTALILSLRWKQYVAIGLLLEQECDVNARNCQRRTALHDGCYTATAVDKLIQAGAAVNMQDNDGCTPLLMASTEGLDKVVSTLAEVPGIDVNIPNSGVKKTPLHILAQKGHAKSVHRLVMAGADINLLDGQSRSPLFYAVSRGRCNVIATLLKANGRVDTYQCPGNLSEEDCPVHLAAEQRLTTILKLFILSGYDNKHVRQAVSKQHIQDLFADELIQHWLDHANDVPSLRHLCRLWLRHHLDVRLFSDLAKLGLPHKIKEYILMSELDMIFC</sequence>
<dbReference type="SUPFAM" id="SSF48403">
    <property type="entry name" value="Ankyrin repeat"/>
    <property type="match status" value="1"/>
</dbReference>
<dbReference type="SMART" id="SM00969">
    <property type="entry name" value="SOCS_box"/>
    <property type="match status" value="1"/>
</dbReference>
<reference evidence="5" key="1">
    <citation type="journal article" date="2023" name="G3 (Bethesda)">
        <title>A reference genome for the long-term kleptoplast-retaining sea slug Elysia crispata morphotype clarki.</title>
        <authorList>
            <person name="Eastman K.E."/>
            <person name="Pendleton A.L."/>
            <person name="Shaikh M.A."/>
            <person name="Suttiyut T."/>
            <person name="Ogas R."/>
            <person name="Tomko P."/>
            <person name="Gavelis G."/>
            <person name="Widhalm J.R."/>
            <person name="Wisecaver J.H."/>
        </authorList>
    </citation>
    <scope>NUCLEOTIDE SEQUENCE</scope>
    <source>
        <strain evidence="5">ECLA1</strain>
    </source>
</reference>
<dbReference type="InterPro" id="IPR036770">
    <property type="entry name" value="Ankyrin_rpt-contain_sf"/>
</dbReference>
<dbReference type="Pfam" id="PF00023">
    <property type="entry name" value="Ank"/>
    <property type="match status" value="1"/>
</dbReference>
<gene>
    <name evidence="5" type="ORF">RRG08_023763</name>
</gene>
<dbReference type="PROSITE" id="PS50088">
    <property type="entry name" value="ANK_REPEAT"/>
    <property type="match status" value="2"/>
</dbReference>
<evidence type="ECO:0000256" key="1">
    <source>
        <dbReference type="ARBA" id="ARBA00022737"/>
    </source>
</evidence>
<feature type="repeat" description="ANK" evidence="3">
    <location>
        <begin position="221"/>
        <end position="253"/>
    </location>
</feature>
<evidence type="ECO:0000259" key="4">
    <source>
        <dbReference type="PROSITE" id="PS50225"/>
    </source>
</evidence>
<organism evidence="5 6">
    <name type="scientific">Elysia crispata</name>
    <name type="common">lettuce slug</name>
    <dbReference type="NCBI Taxonomy" id="231223"/>
    <lineage>
        <taxon>Eukaryota</taxon>
        <taxon>Metazoa</taxon>
        <taxon>Spiralia</taxon>
        <taxon>Lophotrochozoa</taxon>
        <taxon>Mollusca</taxon>
        <taxon>Gastropoda</taxon>
        <taxon>Heterobranchia</taxon>
        <taxon>Euthyneura</taxon>
        <taxon>Panpulmonata</taxon>
        <taxon>Sacoglossa</taxon>
        <taxon>Placobranchoidea</taxon>
        <taxon>Plakobranchidae</taxon>
        <taxon>Elysia</taxon>
    </lineage>
</organism>
<dbReference type="GO" id="GO:0035556">
    <property type="term" value="P:intracellular signal transduction"/>
    <property type="evidence" value="ECO:0007669"/>
    <property type="project" value="InterPro"/>
</dbReference>
<dbReference type="Gene3D" id="1.10.750.20">
    <property type="entry name" value="SOCS box"/>
    <property type="match status" value="1"/>
</dbReference>
<keyword evidence="1" id="KW-0677">Repeat</keyword>